<keyword evidence="2" id="KW-1185">Reference proteome</keyword>
<dbReference type="EMBL" id="CP010536">
    <property type="protein sequence ID" value="AJG18808.1"/>
    <property type="molecule type" value="Genomic_DNA"/>
</dbReference>
<dbReference type="Gene3D" id="3.40.50.300">
    <property type="entry name" value="P-loop containing nucleotide triphosphate hydrolases"/>
    <property type="match status" value="1"/>
</dbReference>
<dbReference type="OrthoDB" id="9775154at2"/>
<dbReference type="Proteomes" id="UP000031843">
    <property type="component" value="Chromosome main"/>
</dbReference>
<sequence length="504" mass="56281">MPAAKTLPEDPRWLGFVDRYAFDLTRFAIEVCGMTCTHQQIDLFESINPAGSRTSVSSGHGTGKTRAIGITALWHLLCYFLSNTMLTAPKIEQVRNTAWKEITDIKDLVRAGPHGWIADYFEVEAERVYVKGYKQQWFIIAKTAPRGSPENLAGMHRDWYLVIADEASGIPDNNYTVLTGALTDARNRMLLTSQPTRNVGFFYDTHHSLSKAEGGPWNALVFNSEESPRVSDEFIRDKKLEYTDVEYQIKVLGRFPENMDGFLLGRSQLEACFDKEVIGDGLLYGFVASADVGAGEYRDKSILVLAKVSGYGDFGPDARRVQVFGIPIITNTRIIQDFTGDVFHQVAEIESATTLVDAGGMGVAVCQGLETKGLPNVIRVKWGNSCFGTKNKERFFNLRAQAMVHASRAAKEGRLGIVSGPWRKDILDQGSRIPYHFDEKARYVIEKKEDMRAAGIPSPDIWDAICFLFLEDANYIIAESSSTPEVVTKRDEARKEAEDMFAHA</sequence>
<evidence type="ECO:0000313" key="1">
    <source>
        <dbReference type="EMBL" id="AJG18808.1"/>
    </source>
</evidence>
<dbReference type="STRING" id="68895.RR42_m1406"/>
<gene>
    <name evidence="1" type="ORF">RR42_m1406</name>
</gene>
<keyword evidence="1" id="KW-0547">Nucleotide-binding</keyword>
<keyword evidence="1" id="KW-0347">Helicase</keyword>
<dbReference type="AlphaFoldDB" id="A0A0C4Y7A4"/>
<keyword evidence="1" id="KW-0378">Hydrolase</keyword>
<name>A0A0C4Y7A4_9BURK</name>
<dbReference type="Gene3D" id="3.30.420.240">
    <property type="match status" value="1"/>
</dbReference>
<accession>A0A0C4Y7A4</accession>
<dbReference type="KEGG" id="cbw:RR42_m1406"/>
<proteinExistence type="predicted"/>
<organism evidence="1 2">
    <name type="scientific">Cupriavidus basilensis</name>
    <dbReference type="NCBI Taxonomy" id="68895"/>
    <lineage>
        <taxon>Bacteria</taxon>
        <taxon>Pseudomonadati</taxon>
        <taxon>Pseudomonadota</taxon>
        <taxon>Betaproteobacteria</taxon>
        <taxon>Burkholderiales</taxon>
        <taxon>Burkholderiaceae</taxon>
        <taxon>Cupriavidus</taxon>
    </lineage>
</organism>
<keyword evidence="1" id="KW-0067">ATP-binding</keyword>
<dbReference type="InterPro" id="IPR027417">
    <property type="entry name" value="P-loop_NTPase"/>
</dbReference>
<evidence type="ECO:0000313" key="2">
    <source>
        <dbReference type="Proteomes" id="UP000031843"/>
    </source>
</evidence>
<dbReference type="RefSeq" id="WP_043345100.1">
    <property type="nucleotide sequence ID" value="NZ_CP010536.1"/>
</dbReference>
<reference evidence="1 2" key="1">
    <citation type="journal article" date="2015" name="Genome Announc.">
        <title>Complete Genome Sequence of Cupriavidus basilensis 4G11, Isolated from the Oak Ridge Field Research Center Site.</title>
        <authorList>
            <person name="Ray J."/>
            <person name="Waters R.J."/>
            <person name="Skerker J.M."/>
            <person name="Kuehl J.V."/>
            <person name="Price M.N."/>
            <person name="Huang J."/>
            <person name="Chakraborty R."/>
            <person name="Arkin A.P."/>
            <person name="Deutschbauer A."/>
        </authorList>
    </citation>
    <scope>NUCLEOTIDE SEQUENCE [LARGE SCALE GENOMIC DNA]</scope>
    <source>
        <strain evidence="1">4G11</strain>
    </source>
</reference>
<protein>
    <submittedName>
        <fullName evidence="1">Superfamily II DNA and RNA helicase</fullName>
    </submittedName>
</protein>
<dbReference type="GO" id="GO:0004386">
    <property type="term" value="F:helicase activity"/>
    <property type="evidence" value="ECO:0007669"/>
    <property type="project" value="UniProtKB-KW"/>
</dbReference>